<dbReference type="EMBL" id="AP027080">
    <property type="protein sequence ID" value="BDU74168.1"/>
    <property type="molecule type" value="Genomic_DNA"/>
</dbReference>
<feature type="domain" description="Schlafen group 3-like DNA/RNA helicase" evidence="2">
    <location>
        <begin position="263"/>
        <end position="606"/>
    </location>
</feature>
<proteinExistence type="predicted"/>
<dbReference type="InterPro" id="IPR018647">
    <property type="entry name" value="SLFN_3-like_DNA/RNA_helicase"/>
</dbReference>
<dbReference type="Pfam" id="PF09848">
    <property type="entry name" value="SLFN-g3_helicase"/>
    <property type="match status" value="1"/>
</dbReference>
<organism evidence="3 4">
    <name type="scientific">Mesoterricola silvestris</name>
    <dbReference type="NCBI Taxonomy" id="2927979"/>
    <lineage>
        <taxon>Bacteria</taxon>
        <taxon>Pseudomonadati</taxon>
        <taxon>Acidobacteriota</taxon>
        <taxon>Holophagae</taxon>
        <taxon>Holophagales</taxon>
        <taxon>Holophagaceae</taxon>
        <taxon>Mesoterricola</taxon>
    </lineage>
</organism>
<feature type="compositionally biased region" description="Polar residues" evidence="1">
    <location>
        <begin position="634"/>
        <end position="648"/>
    </location>
</feature>
<evidence type="ECO:0000256" key="1">
    <source>
        <dbReference type="SAM" id="MobiDB-lite"/>
    </source>
</evidence>
<dbReference type="SUPFAM" id="SSF52540">
    <property type="entry name" value="P-loop containing nucleoside triphosphate hydrolases"/>
    <property type="match status" value="1"/>
</dbReference>
<protein>
    <submittedName>
        <fullName evidence="3">ATPase AAA</fullName>
    </submittedName>
</protein>
<name>A0AA48KD58_9BACT</name>
<evidence type="ECO:0000313" key="3">
    <source>
        <dbReference type="EMBL" id="BDU74168.1"/>
    </source>
</evidence>
<sequence>MIVFKSSVAEFLDAVERSALTGMIETRYRTALHRAPAPGERQAWQNSMNFVCHRLRRSKIPQDCGVLIEYVIPTTLKRMDLVLSGFNREKNKQVLIIELKQWMEARLSRNPDLVWTRMGGGDVETPHPCYQAYSYLRFLQDLHEGFGRNEIRGRSCAYLHNYEPAARDEPLLDKRYRSLQTDAPLFLGTDHEKLEGFLADHFHAGDGGAILDQLETGPFRPSKRLMDEVANLYEGNPSFLMLDEQKVAYENIVAAVLEKGTKKRTIIVQGGPGTGKSVISMNAFGHLLRSGLNVRFVAPNAAFRQVTKTSLVRKGKRGVKATIDNLFLGSASFLRCNENTFDALIVDEAHRLKGKGAYQYFGESQVEDILKASRLNVFFVDDNQRIRKDDIGTVDTIRKAAAKFQSKVTEFNLVSQFRCSGADGFLQWLDDVLGIQPTANFDGWDPDAFTFEICPTPGDVLARVQAKNREGKRARMLAGYAWKWSSEGNGNGEVEDVRIPEHGFAMPWNGRTISTSWAIHPDGEGQIGCVHTSQGLEFDYVGVLVGRDLQYDPDRGDLRASWSDYKDSTGKKGLKEDPATLTRFVGNIYKILMSRGMKGCFVYIQDEALAGYFQDRLGRTPMAPGAMGHEDSLLATNVGSSQNRPGTI</sequence>
<evidence type="ECO:0000259" key="2">
    <source>
        <dbReference type="Pfam" id="PF09848"/>
    </source>
</evidence>
<keyword evidence="4" id="KW-1185">Reference proteome</keyword>
<dbReference type="RefSeq" id="WP_316412840.1">
    <property type="nucleotide sequence ID" value="NZ_AP027080.1"/>
</dbReference>
<dbReference type="KEGG" id="msil:METEAL_33420"/>
<dbReference type="Gene3D" id="3.40.50.300">
    <property type="entry name" value="P-loop containing nucleotide triphosphate hydrolases"/>
    <property type="match status" value="1"/>
</dbReference>
<feature type="region of interest" description="Disordered" evidence="1">
    <location>
        <begin position="624"/>
        <end position="648"/>
    </location>
</feature>
<evidence type="ECO:0000313" key="4">
    <source>
        <dbReference type="Proteomes" id="UP001238179"/>
    </source>
</evidence>
<gene>
    <name evidence="3" type="ORF">METEAL_33420</name>
</gene>
<reference evidence="4" key="1">
    <citation type="journal article" date="2023" name="Int. J. Syst. Evol. Microbiol.">
        <title>Mesoterricola silvestris gen. nov., sp. nov., Mesoterricola sediminis sp. nov., Geothrix oryzae sp. nov., Geothrix edaphica sp. nov., Geothrix rubra sp. nov., and Geothrix limicola sp. nov., six novel members of Acidobacteriota isolated from soils.</title>
        <authorList>
            <person name="Itoh H."/>
            <person name="Sugisawa Y."/>
            <person name="Mise K."/>
            <person name="Xu Z."/>
            <person name="Kuniyasu M."/>
            <person name="Ushijima N."/>
            <person name="Kawano K."/>
            <person name="Kobayashi E."/>
            <person name="Shiratori Y."/>
            <person name="Masuda Y."/>
            <person name="Senoo K."/>
        </authorList>
    </citation>
    <scope>NUCLEOTIDE SEQUENCE [LARGE SCALE GENOMIC DNA]</scope>
    <source>
        <strain evidence="4">W79</strain>
    </source>
</reference>
<accession>A0AA48KD58</accession>
<dbReference type="AlphaFoldDB" id="A0AA48KD58"/>
<dbReference type="Proteomes" id="UP001238179">
    <property type="component" value="Chromosome"/>
</dbReference>
<dbReference type="InterPro" id="IPR027417">
    <property type="entry name" value="P-loop_NTPase"/>
</dbReference>